<accession>E9BF81</accession>
<evidence type="ECO:0000313" key="7">
    <source>
        <dbReference type="Proteomes" id="UP000318447"/>
    </source>
</evidence>
<name>A0A3Q8IF47_LEIDO</name>
<accession>A0A3Q8IF47</accession>
<evidence type="ECO:0000313" key="2">
    <source>
        <dbReference type="EMBL" id="AYU78556.1"/>
    </source>
</evidence>
<feature type="domain" description="DUF4833" evidence="1">
    <location>
        <begin position="79"/>
        <end position="167"/>
    </location>
</feature>
<dbReference type="OrthoDB" id="88626at2759"/>
<gene>
    <name evidence="4" type="ORF">CGC21_34140</name>
    <name evidence="3" type="ORF">LDBPK_210950</name>
    <name evidence="2" type="ORF">LdCL_210014500</name>
</gene>
<dbReference type="Proteomes" id="UP000274082">
    <property type="component" value="Chromosome 21"/>
</dbReference>
<dbReference type="RefSeq" id="XP_003860612.1">
    <property type="nucleotide sequence ID" value="XM_003860564.1"/>
</dbReference>
<reference evidence="4" key="6">
    <citation type="submission" date="2019-02" db="EMBL/GenBank/DDBJ databases">
        <title>FDA dAtabase for Regulatory Grade micrObial Sequences (FDA-ARGOS): Supporting development and validation of Infectious Disease Dx tests.</title>
        <authorList>
            <person name="Duncan R."/>
            <person name="Fisher C."/>
            <person name="Tallon L.J."/>
            <person name="Sadzewicz L."/>
            <person name="Sengamalay N."/>
            <person name="Ott S."/>
            <person name="Godinez A."/>
            <person name="Nagaraj S."/>
            <person name="Nadendla S."/>
            <person name="Sichtig H."/>
        </authorList>
    </citation>
    <scope>NUCLEOTIDE SEQUENCE</scope>
    <source>
        <strain evidence="4">FDAARGOS_361</strain>
    </source>
</reference>
<sequence>MTSCAALLFHNFVWEPCGLSMKGQTNTPSVQVASGVNPGADVGAQLGPRAYVQRLNRTIRRHLVARDRFNADHHDICMYIERSKNENIVVYRANLIDSKTGEPVESGAHQSDCSFKTSDPLHAYWIKINPEHVARRRARGELEDTCELNMIERKLAYGCKAVVISKDRFFSEVLPDKASRTAASKKKMEAIELLFEEVQPCVCNFAALSSWPVWMLRLPPLVEGKDTAASVALNTDSEASPSPHGGGAQLLTADGEAEEHALPTRNTVVAMVTMIAGKLSVLQKVYVKSIEPKHFYQLPKVEHIEVHGTSLATGESTYEKLTR</sequence>
<reference evidence="3 5" key="1">
    <citation type="journal article" date="2011" name="Genome Res.">
        <title>Whole genome sequencing of multiple Leishmania donovani clinical isolates provides insights into population structure and mechanisms of drug resistance.</title>
        <authorList>
            <person name="Downing T."/>
            <person name="Imamura H."/>
            <person name="Decuypere S."/>
            <person name="Clark T.G."/>
            <person name="Coombs G.H."/>
            <person name="Cotton J.A."/>
            <person name="Hilley J.D."/>
            <person name="de Doncker S."/>
            <person name="Maes I."/>
            <person name="Mottram J.C."/>
            <person name="Quail M.A."/>
            <person name="Rijal S."/>
            <person name="Sanders M."/>
            <person name="Schonian G."/>
            <person name="Stark O."/>
            <person name="Sundar S."/>
            <person name="Vanaerschot M."/>
            <person name="Hertz-Fowler C."/>
            <person name="Dujardin J.C."/>
            <person name="Berriman M."/>
        </authorList>
    </citation>
    <scope>NUCLEOTIDE SEQUENCE [LARGE SCALE GENOMIC DNA]</scope>
    <source>
        <strain evidence="3 5">BPK282A1</strain>
    </source>
</reference>
<dbReference type="VEuPathDB" id="TriTrypDB:LDHU3_21.1110"/>
<dbReference type="GeneID" id="13386493"/>
<dbReference type="EMBL" id="CP029520">
    <property type="protein sequence ID" value="AYU78556.1"/>
    <property type="molecule type" value="Genomic_DNA"/>
</dbReference>
<dbReference type="EMBL" id="FR799608">
    <property type="protein sequence ID" value="CBZ33907.1"/>
    <property type="molecule type" value="Genomic_DNA"/>
</dbReference>
<reference evidence="3" key="2">
    <citation type="submission" date="2011-01" db="EMBL/GenBank/DDBJ databases">
        <authorList>
            <person name="Zhao B.P."/>
            <person name="Ren Z.A."/>
            <person name="Li C.D."/>
        </authorList>
    </citation>
    <scope>NUCLEOTIDE SEQUENCE</scope>
    <source>
        <strain evidence="3">BPK282A1</strain>
    </source>
</reference>
<dbReference type="VEuPathDB" id="TriTrypDB:LdCL_210014500"/>
<dbReference type="InterPro" id="IPR032269">
    <property type="entry name" value="DUF4833"/>
</dbReference>
<dbReference type="Pfam" id="PF16117">
    <property type="entry name" value="DUF4833"/>
    <property type="match status" value="2"/>
</dbReference>
<evidence type="ECO:0000313" key="6">
    <source>
        <dbReference type="Proteomes" id="UP000274082"/>
    </source>
</evidence>
<dbReference type="AlphaFoldDB" id="A0A3Q8IF47"/>
<organism evidence="2 6">
    <name type="scientific">Leishmania donovani</name>
    <dbReference type="NCBI Taxonomy" id="5661"/>
    <lineage>
        <taxon>Eukaryota</taxon>
        <taxon>Discoba</taxon>
        <taxon>Euglenozoa</taxon>
        <taxon>Kinetoplastea</taxon>
        <taxon>Metakinetoplastina</taxon>
        <taxon>Trypanosomatida</taxon>
        <taxon>Trypanosomatidae</taxon>
        <taxon>Leishmaniinae</taxon>
        <taxon>Leishmania</taxon>
    </lineage>
</organism>
<evidence type="ECO:0000313" key="4">
    <source>
        <dbReference type="EMBL" id="TPP49320.1"/>
    </source>
</evidence>
<reference evidence="7" key="5">
    <citation type="submission" date="2019-02" db="EMBL/GenBank/DDBJ databases">
        <title>FDA dAtabase for Regulatory Grade micrObial Sequences (FDA-ARGOS): Supporting development and validation of Infectious Disease Dx tests.</title>
        <authorList>
            <person name="Duncan R."/>
            <person name="Fisher C."/>
            <person name="Tallon L."/>
            <person name="Sadzewicz L."/>
            <person name="Sengamalay N."/>
            <person name="Ott S."/>
            <person name="Godinez A."/>
            <person name="Nagaraj S."/>
            <person name="Vavikolanu K."/>
            <person name="Nadendla S."/>
            <person name="Aluvathingal J."/>
            <person name="Sichtig H."/>
        </authorList>
    </citation>
    <scope>NUCLEOTIDE SEQUENCE [LARGE SCALE GENOMIC DNA]</scope>
    <source>
        <strain evidence="7">FDAARGOS_361</strain>
    </source>
</reference>
<dbReference type="EMBL" id="RHLC01000021">
    <property type="protein sequence ID" value="TPP49320.1"/>
    <property type="molecule type" value="Genomic_DNA"/>
</dbReference>
<feature type="domain" description="DUF4833" evidence="1">
    <location>
        <begin position="267"/>
        <end position="320"/>
    </location>
</feature>
<keyword evidence="6" id="KW-1185">Reference proteome</keyword>
<dbReference type="Proteomes" id="UP000008980">
    <property type="component" value="Chromosome 21"/>
</dbReference>
<dbReference type="Proteomes" id="UP000318447">
    <property type="component" value="Unassembled WGS sequence"/>
</dbReference>
<dbReference type="KEGG" id="ldo:LDBPK_210950"/>
<evidence type="ECO:0000313" key="3">
    <source>
        <dbReference type="EMBL" id="CBZ33907.1"/>
    </source>
</evidence>
<proteinExistence type="predicted"/>
<evidence type="ECO:0000313" key="5">
    <source>
        <dbReference type="Proteomes" id="UP000008980"/>
    </source>
</evidence>
<protein>
    <recommendedName>
        <fullName evidence="1">DUF4833 domain-containing protein</fullName>
    </recommendedName>
</protein>
<dbReference type="VEuPathDB" id="TriTrypDB:LdBPK_210950.1"/>
<dbReference type="OMA" id="PLHAYWI"/>
<evidence type="ECO:0000259" key="1">
    <source>
        <dbReference type="Pfam" id="PF16117"/>
    </source>
</evidence>
<reference evidence="2 6" key="4">
    <citation type="journal article" date="2018" name="Sci. Rep.">
        <title>A complete Leishmania donovani reference genome identifies novel genetic variations associated with virulence.</title>
        <authorList>
            <person name="Lypaczewski P."/>
            <person name="Hoshizaki J."/>
            <person name="Zhang W.-W."/>
            <person name="McCall L.-I."/>
            <person name="Torcivia-Rodriguez J."/>
            <person name="Simonyan V."/>
            <person name="Kaur A."/>
            <person name="Dewar K."/>
            <person name="Matlashewski G."/>
        </authorList>
    </citation>
    <scope>NUCLEOTIDE SEQUENCE [LARGE SCALE GENOMIC DNA]</scope>
    <source>
        <strain evidence="2 6">LdCL</strain>
    </source>
</reference>
<reference evidence="5" key="3">
    <citation type="submission" date="2011-02" db="EMBL/GenBank/DDBJ databases">
        <title>Whole genome sequencing of Leishmania donovani clinical lines reveals dynamic variation related to drug resistance.</title>
        <authorList>
            <person name="Downing T."/>
            <person name="Imamura H."/>
            <person name="Sanders M."/>
            <person name="Decuypere S."/>
            <person name="Hertz-Fowler C."/>
            <person name="Clark T.G."/>
            <person name="Rijal S."/>
            <person name="Sundar S."/>
            <person name="Quail M.A."/>
            <person name="De Doncker S."/>
            <person name="Maes I."/>
            <person name="Vanaerschot M."/>
            <person name="Stark O."/>
            <person name="Schonian G."/>
            <person name="Dujardin J.C."/>
            <person name="Berriman M."/>
        </authorList>
    </citation>
    <scope>NUCLEOTIDE SEQUENCE [LARGE SCALE GENOMIC DNA]</scope>
    <source>
        <strain evidence="5">BPK282A1</strain>
    </source>
</reference>